<evidence type="ECO:0000256" key="1">
    <source>
        <dbReference type="ARBA" id="ARBA00007118"/>
    </source>
</evidence>
<dbReference type="Gene3D" id="3.40.109.10">
    <property type="entry name" value="NADH Oxidase"/>
    <property type="match status" value="1"/>
</dbReference>
<protein>
    <submittedName>
        <fullName evidence="4">Nitroreductase</fullName>
    </submittedName>
</protein>
<dbReference type="Proteomes" id="UP000525298">
    <property type="component" value="Unassembled WGS sequence"/>
</dbReference>
<accession>A0A7W0HJM8</accession>
<gene>
    <name evidence="4" type="ORF">HNR65_000717</name>
</gene>
<dbReference type="InterPro" id="IPR029479">
    <property type="entry name" value="Nitroreductase"/>
</dbReference>
<comment type="caution">
    <text evidence="4">The sequence shown here is derived from an EMBL/GenBank/DDBJ whole genome shotgun (WGS) entry which is preliminary data.</text>
</comment>
<keyword evidence="2" id="KW-0560">Oxidoreductase</keyword>
<feature type="domain" description="Nitroreductase" evidence="3">
    <location>
        <begin position="67"/>
        <end position="150"/>
    </location>
</feature>
<organism evidence="4 5">
    <name type="scientific">Desulfosalsimonas propionicica</name>
    <dbReference type="NCBI Taxonomy" id="332175"/>
    <lineage>
        <taxon>Bacteria</taxon>
        <taxon>Pseudomonadati</taxon>
        <taxon>Thermodesulfobacteriota</taxon>
        <taxon>Desulfobacteria</taxon>
        <taxon>Desulfobacterales</taxon>
        <taxon>Desulfosalsimonadaceae</taxon>
        <taxon>Desulfosalsimonas</taxon>
    </lineage>
</organism>
<dbReference type="CDD" id="cd02151">
    <property type="entry name" value="nitroreductase"/>
    <property type="match status" value="1"/>
</dbReference>
<name>A0A7W0HJM8_9BACT</name>
<reference evidence="4 5" key="1">
    <citation type="submission" date="2020-07" db="EMBL/GenBank/DDBJ databases">
        <title>Genomic Encyclopedia of Type Strains, Phase IV (KMG-IV): sequencing the most valuable type-strain genomes for metagenomic binning, comparative biology and taxonomic classification.</title>
        <authorList>
            <person name="Goeker M."/>
        </authorList>
    </citation>
    <scope>NUCLEOTIDE SEQUENCE [LARGE SCALE GENOMIC DNA]</scope>
    <source>
        <strain evidence="4 5">DSM 17721</strain>
    </source>
</reference>
<evidence type="ECO:0000313" key="5">
    <source>
        <dbReference type="Proteomes" id="UP000525298"/>
    </source>
</evidence>
<feature type="domain" description="Nitroreductase" evidence="3">
    <location>
        <begin position="6"/>
        <end position="59"/>
    </location>
</feature>
<sequence length="178" mass="19749">MFIDLIRARRSIRKYKEKPVEKEKIDLLIEAALRSFSSRNTQPWEFVVITDPEILSRLSGARPSGLAFFEKAPLSIAICADTSKSDVWVEDASVAGAFIHLAATDLGLGSCWGQIRKRNHHTGQSAGDYVGELLGLRDGLEVESMIAIGYPAEEKTPHPSTALQYDKISRDTYGKRDV</sequence>
<dbReference type="AlphaFoldDB" id="A0A7W0HJM8"/>
<keyword evidence="5" id="KW-1185">Reference proteome</keyword>
<evidence type="ECO:0000256" key="2">
    <source>
        <dbReference type="ARBA" id="ARBA00023002"/>
    </source>
</evidence>
<comment type="similarity">
    <text evidence="1">Belongs to the nitroreductase family.</text>
</comment>
<evidence type="ECO:0000313" key="4">
    <source>
        <dbReference type="EMBL" id="MBA2880399.1"/>
    </source>
</evidence>
<dbReference type="SUPFAM" id="SSF55469">
    <property type="entry name" value="FMN-dependent nitroreductase-like"/>
    <property type="match status" value="1"/>
</dbReference>
<proteinExistence type="inferred from homology"/>
<dbReference type="PANTHER" id="PTHR43673">
    <property type="entry name" value="NAD(P)H NITROREDUCTASE YDGI-RELATED"/>
    <property type="match status" value="1"/>
</dbReference>
<dbReference type="GO" id="GO:0016491">
    <property type="term" value="F:oxidoreductase activity"/>
    <property type="evidence" value="ECO:0007669"/>
    <property type="project" value="UniProtKB-KW"/>
</dbReference>
<evidence type="ECO:0000259" key="3">
    <source>
        <dbReference type="Pfam" id="PF00881"/>
    </source>
</evidence>
<dbReference type="InterPro" id="IPR000415">
    <property type="entry name" value="Nitroreductase-like"/>
</dbReference>
<dbReference type="Pfam" id="PF00881">
    <property type="entry name" value="Nitroreductase"/>
    <property type="match status" value="2"/>
</dbReference>
<dbReference type="EMBL" id="JACDUS010000002">
    <property type="protein sequence ID" value="MBA2880399.1"/>
    <property type="molecule type" value="Genomic_DNA"/>
</dbReference>
<dbReference type="RefSeq" id="WP_181550086.1">
    <property type="nucleotide sequence ID" value="NZ_JACDUS010000002.1"/>
</dbReference>
<dbReference type="PANTHER" id="PTHR43673:SF10">
    <property type="entry name" value="NADH DEHYDROGENASE_NAD(P)H NITROREDUCTASE XCC3605-RELATED"/>
    <property type="match status" value="1"/>
</dbReference>